<evidence type="ECO:0000313" key="1">
    <source>
        <dbReference type="EMBL" id="CEK98969.1"/>
    </source>
</evidence>
<accession>A0A0B7C0K1</accession>
<protein>
    <submittedName>
        <fullName evidence="1">Uncharacterized protein</fullName>
    </submittedName>
</protein>
<proteinExistence type="predicted"/>
<feature type="non-terminal residue" evidence="1">
    <location>
        <position position="1"/>
    </location>
</feature>
<gene>
    <name evidence="1" type="primary">ORF220090</name>
</gene>
<name>A0A0B7C0K1_9EUPU</name>
<sequence length="79" mass="9282">QLYRSRRMKGLTRVFTTRRYGSLRISNGMPFYKTTQVVSGNQGTLKSTSLNISLYKYNNKMRYQQRQYLSVPGNIEVHV</sequence>
<organism evidence="1">
    <name type="scientific">Arion vulgaris</name>
    <dbReference type="NCBI Taxonomy" id="1028688"/>
    <lineage>
        <taxon>Eukaryota</taxon>
        <taxon>Metazoa</taxon>
        <taxon>Spiralia</taxon>
        <taxon>Lophotrochozoa</taxon>
        <taxon>Mollusca</taxon>
        <taxon>Gastropoda</taxon>
        <taxon>Heterobranchia</taxon>
        <taxon>Euthyneura</taxon>
        <taxon>Panpulmonata</taxon>
        <taxon>Eupulmonata</taxon>
        <taxon>Stylommatophora</taxon>
        <taxon>Helicina</taxon>
        <taxon>Arionoidea</taxon>
        <taxon>Arionidae</taxon>
        <taxon>Arion</taxon>
    </lineage>
</organism>
<dbReference type="EMBL" id="HACG01052098">
    <property type="protein sequence ID" value="CEK98969.1"/>
    <property type="molecule type" value="Transcribed_RNA"/>
</dbReference>
<feature type="non-terminal residue" evidence="1">
    <location>
        <position position="79"/>
    </location>
</feature>
<dbReference type="AlphaFoldDB" id="A0A0B7C0K1"/>
<reference evidence="1" key="1">
    <citation type="submission" date="2014-12" db="EMBL/GenBank/DDBJ databases">
        <title>Insight into the proteome of Arion vulgaris.</title>
        <authorList>
            <person name="Aradska J."/>
            <person name="Bulat T."/>
            <person name="Smidak R."/>
            <person name="Sarate P."/>
            <person name="Gangsoo J."/>
            <person name="Sialana F."/>
            <person name="Bilban M."/>
            <person name="Lubec G."/>
        </authorList>
    </citation>
    <scope>NUCLEOTIDE SEQUENCE</scope>
    <source>
        <tissue evidence="1">Skin</tissue>
    </source>
</reference>